<feature type="compositionally biased region" description="Low complexity" evidence="1">
    <location>
        <begin position="423"/>
        <end position="437"/>
    </location>
</feature>
<sequence length="927" mass="103504">MCITHQKTSGKHQTSGTCTRRVLQHTPLEFWDIHQRSFGAHSRRLLSITRRFLRHMLEDFLDHTRRVLGHTPDKFWDMLPGGFLDIHQKIFGTHQNTAGACTSGILGGILDDFWDIHQNTSGILQEEKGILMSLEQCLKERCCELEEEVATLRAAQPSKRQHTGSKNTVADSCNQGSGSTPAEDEGISSSDQEQSLSQDEEDSGDIEREPMVYELFAVQNDTILIERNGLRKNINSDIVMMETSVDQLDDDVVSKGGDNNDDEDETTIDEVIEELRNIINDAETEAYAAEAAEKAAATHKKQKELGERRDEAKKKSKKTDTDKSKNKHKVSPYRHHHQTDAKKFSSGKRGRQVTSIEIHHPVSEAEVEIVPTCLLPQPPRRARSLVHLLLNPGRDVYNDEQSGQNPFFDDDTPSHSSEEDSDSLLSAARGTGGTSTTTARPCLYNKDVQRACVIDTSEINKGSGQLLHLFQQPCGNDANRYRVSNSNTSTHPKPCSIQSSKESGKRSGGHLVQNAKCWTNNKASTTVVIKRNESFSHNRYDEEDAKDKNKGQLEPQHKTKDELIDDHRLVPKDNSTDNGRLISVGEIALSRRPVSRDDMQDSRRVKPKEDPSERKDARTKDESVDKGRPVSRQRCGSFDGLFYVTDFTNSPEISPRQTQHRSPSLETNYSSAHKEELVNPPLATKKLKSKSLDRIDEGLDALVDIVLTSSDRGRSRMTSGRGSTEDWSLEWGKSYLESRSRRSVADTTVPYNTPPPVVIVPRSSSSSSSVLHSHHNHSSQPSSLHSHREFHGTRFPRHPSDEVSTVSGNKRYPPDGASHPLFLPLPITKNSSFESIPQTSHHSPTNSRSKNGISSSKSFIIKRGHMNAGLYSGHHNVHDSPAHMLMKPQILTPATEYCNRLSLSPVSSRNSRHTSAARVTDLPSGLY</sequence>
<dbReference type="InParanoid" id="A0A6L2PUC3"/>
<comment type="caution">
    <text evidence="2">The sequence shown here is derived from an EMBL/GenBank/DDBJ whole genome shotgun (WGS) entry which is preliminary data.</text>
</comment>
<evidence type="ECO:0000256" key="1">
    <source>
        <dbReference type="SAM" id="MobiDB-lite"/>
    </source>
</evidence>
<feature type="region of interest" description="Disordered" evidence="1">
    <location>
        <begin position="154"/>
        <end position="207"/>
    </location>
</feature>
<accession>A0A6L2PUC3</accession>
<organism evidence="2 3">
    <name type="scientific">Coptotermes formosanus</name>
    <name type="common">Formosan subterranean termite</name>
    <dbReference type="NCBI Taxonomy" id="36987"/>
    <lineage>
        <taxon>Eukaryota</taxon>
        <taxon>Metazoa</taxon>
        <taxon>Ecdysozoa</taxon>
        <taxon>Arthropoda</taxon>
        <taxon>Hexapoda</taxon>
        <taxon>Insecta</taxon>
        <taxon>Pterygota</taxon>
        <taxon>Neoptera</taxon>
        <taxon>Polyneoptera</taxon>
        <taxon>Dictyoptera</taxon>
        <taxon>Blattodea</taxon>
        <taxon>Blattoidea</taxon>
        <taxon>Termitoidae</taxon>
        <taxon>Rhinotermitidae</taxon>
        <taxon>Coptotermes</taxon>
    </lineage>
</organism>
<feature type="compositionally biased region" description="Polar residues" evidence="1">
    <location>
        <begin position="484"/>
        <end position="501"/>
    </location>
</feature>
<feature type="compositionally biased region" description="Basic and acidic residues" evidence="1">
    <location>
        <begin position="594"/>
        <end position="628"/>
    </location>
</feature>
<dbReference type="EMBL" id="BLKM01000621">
    <property type="protein sequence ID" value="GFG36213.1"/>
    <property type="molecule type" value="Genomic_DNA"/>
</dbReference>
<dbReference type="AlphaFoldDB" id="A0A6L2PUC3"/>
<evidence type="ECO:0000313" key="2">
    <source>
        <dbReference type="EMBL" id="GFG36213.1"/>
    </source>
</evidence>
<evidence type="ECO:0000313" key="3">
    <source>
        <dbReference type="Proteomes" id="UP000502823"/>
    </source>
</evidence>
<feature type="compositionally biased region" description="Polar residues" evidence="1">
    <location>
        <begin position="828"/>
        <end position="845"/>
    </location>
</feature>
<dbReference type="Proteomes" id="UP000502823">
    <property type="component" value="Unassembled WGS sequence"/>
</dbReference>
<feature type="region of interest" description="Disordered" evidence="1">
    <location>
        <begin position="742"/>
        <end position="853"/>
    </location>
</feature>
<feature type="region of interest" description="Disordered" evidence="1">
    <location>
        <begin position="538"/>
        <end position="632"/>
    </location>
</feature>
<feature type="compositionally biased region" description="Low complexity" evidence="1">
    <location>
        <begin position="759"/>
        <end position="771"/>
    </location>
</feature>
<reference evidence="3" key="1">
    <citation type="submission" date="2020-01" db="EMBL/GenBank/DDBJ databases">
        <title>Draft genome sequence of the Termite Coptotermes fromosanus.</title>
        <authorList>
            <person name="Itakura S."/>
            <person name="Yosikawa Y."/>
            <person name="Umezawa K."/>
        </authorList>
    </citation>
    <scope>NUCLEOTIDE SEQUENCE [LARGE SCALE GENOMIC DNA]</scope>
</reference>
<feature type="compositionally biased region" description="Basic residues" evidence="1">
    <location>
        <begin position="325"/>
        <end position="337"/>
    </location>
</feature>
<feature type="region of interest" description="Disordered" evidence="1">
    <location>
        <begin position="905"/>
        <end position="927"/>
    </location>
</feature>
<keyword evidence="3" id="KW-1185">Reference proteome</keyword>
<feature type="compositionally biased region" description="Basic and acidic residues" evidence="1">
    <location>
        <begin position="538"/>
        <end position="575"/>
    </location>
</feature>
<feature type="region of interest" description="Disordered" evidence="1">
    <location>
        <begin position="289"/>
        <end position="353"/>
    </location>
</feature>
<protein>
    <submittedName>
        <fullName evidence="2">Uncharacterized protein</fullName>
    </submittedName>
</protein>
<feature type="compositionally biased region" description="Low complexity" evidence="1">
    <location>
        <begin position="188"/>
        <end position="197"/>
    </location>
</feature>
<feature type="region of interest" description="Disordered" evidence="1">
    <location>
        <begin position="484"/>
        <end position="509"/>
    </location>
</feature>
<gene>
    <name evidence="2" type="ORF">Cfor_11294</name>
</gene>
<dbReference type="OrthoDB" id="8195273at2759"/>
<proteinExistence type="predicted"/>
<name>A0A6L2PUC3_COPFO</name>
<feature type="region of interest" description="Disordered" evidence="1">
    <location>
        <begin position="648"/>
        <end position="674"/>
    </location>
</feature>
<feature type="compositionally biased region" description="Polar residues" evidence="1">
    <location>
        <begin position="648"/>
        <end position="671"/>
    </location>
</feature>
<feature type="compositionally biased region" description="Basic and acidic residues" evidence="1">
    <location>
        <begin position="303"/>
        <end position="324"/>
    </location>
</feature>
<feature type="compositionally biased region" description="Polar residues" evidence="1">
    <location>
        <begin position="164"/>
        <end position="180"/>
    </location>
</feature>
<feature type="region of interest" description="Disordered" evidence="1">
    <location>
        <begin position="396"/>
        <end position="437"/>
    </location>
</feature>